<proteinExistence type="predicted"/>
<accession>A0A6A8G8T0</accession>
<reference evidence="2 3" key="1">
    <citation type="submission" date="2019-11" db="EMBL/GenBank/DDBJ databases">
        <title>Whole genome sequence of Haloferax sp. MBLA0078.</title>
        <authorList>
            <person name="Seo M.-J."/>
            <person name="Cho E.-S."/>
        </authorList>
    </citation>
    <scope>NUCLEOTIDE SEQUENCE [LARGE SCALE GENOMIC DNA]</scope>
    <source>
        <strain evidence="2 3">MBLA0078</strain>
    </source>
</reference>
<dbReference type="RefSeq" id="WP_151111001.1">
    <property type="nucleotide sequence ID" value="NZ_WKJQ01000001.1"/>
</dbReference>
<gene>
    <name evidence="2" type="ORF">GJR99_08075</name>
</gene>
<name>A0A6A8G8T0_9EURY</name>
<keyword evidence="1" id="KW-0812">Transmembrane</keyword>
<organism evidence="2 3">
    <name type="scientific">Haloferax marinum</name>
    <dbReference type="NCBI Taxonomy" id="2666143"/>
    <lineage>
        <taxon>Archaea</taxon>
        <taxon>Methanobacteriati</taxon>
        <taxon>Methanobacteriota</taxon>
        <taxon>Stenosarchaea group</taxon>
        <taxon>Halobacteria</taxon>
        <taxon>Halobacteriales</taxon>
        <taxon>Haloferacaceae</taxon>
        <taxon>Haloferax</taxon>
    </lineage>
</organism>
<feature type="transmembrane region" description="Helical" evidence="1">
    <location>
        <begin position="52"/>
        <end position="71"/>
    </location>
</feature>
<comment type="caution">
    <text evidence="2">The sequence shown here is derived from an EMBL/GenBank/DDBJ whole genome shotgun (WGS) entry which is preliminary data.</text>
</comment>
<keyword evidence="3" id="KW-1185">Reference proteome</keyword>
<sequence length="72" mass="7759">MNLVELAPSVVFVAAGGYMYSRPMSVRSFVSPRKWKESPEEAAQLQRVLAKAVGFALVGGGVLWFVIALAFG</sequence>
<evidence type="ECO:0000313" key="3">
    <source>
        <dbReference type="Proteomes" id="UP000443423"/>
    </source>
</evidence>
<keyword evidence="1" id="KW-0472">Membrane</keyword>
<evidence type="ECO:0000313" key="2">
    <source>
        <dbReference type="EMBL" id="MRW96526.1"/>
    </source>
</evidence>
<keyword evidence="1" id="KW-1133">Transmembrane helix</keyword>
<evidence type="ECO:0000256" key="1">
    <source>
        <dbReference type="SAM" id="Phobius"/>
    </source>
</evidence>
<dbReference type="Proteomes" id="UP000443423">
    <property type="component" value="Unassembled WGS sequence"/>
</dbReference>
<dbReference type="EMBL" id="WKJQ01000001">
    <property type="protein sequence ID" value="MRW96526.1"/>
    <property type="molecule type" value="Genomic_DNA"/>
</dbReference>
<protein>
    <submittedName>
        <fullName evidence="2">Uncharacterized protein</fullName>
    </submittedName>
</protein>
<dbReference type="AlphaFoldDB" id="A0A6A8G8T0"/>
<dbReference type="OrthoDB" id="293452at2157"/>